<name>A0ABQ2WXA0_9ALTE</name>
<protein>
    <recommendedName>
        <fullName evidence="1">DUF6438 domain-containing protein</fullName>
    </recommendedName>
</protein>
<sequence>MDFYKKLIFASVSWLLASCSTTTPTIDNETVVKLKRTACFGNCPVYTVSVKANGVVEYEGNEYVSIKGFQTGNLPKESVELIEKKLIKVKFLKMKSHLDSGSWGCFISATDSSYILIEGLVKNRKKAVSTYLGCESKQVYEVINLAEYIDQVVGTSKWVKETAE</sequence>
<proteinExistence type="predicted"/>
<reference evidence="3" key="1">
    <citation type="journal article" date="2019" name="Int. J. Syst. Evol. Microbiol.">
        <title>The Global Catalogue of Microorganisms (GCM) 10K type strain sequencing project: providing services to taxonomists for standard genome sequencing and annotation.</title>
        <authorList>
            <consortium name="The Broad Institute Genomics Platform"/>
            <consortium name="The Broad Institute Genome Sequencing Center for Infectious Disease"/>
            <person name="Wu L."/>
            <person name="Ma J."/>
        </authorList>
    </citation>
    <scope>NUCLEOTIDE SEQUENCE [LARGE SCALE GENOMIC DNA]</scope>
    <source>
        <strain evidence="3">KCTC 23723</strain>
    </source>
</reference>
<evidence type="ECO:0000313" key="3">
    <source>
        <dbReference type="Proteomes" id="UP000634667"/>
    </source>
</evidence>
<dbReference type="EMBL" id="BMYR01000039">
    <property type="protein sequence ID" value="GGW74272.1"/>
    <property type="molecule type" value="Genomic_DNA"/>
</dbReference>
<dbReference type="InterPro" id="IPR045497">
    <property type="entry name" value="DUF6438"/>
</dbReference>
<dbReference type="Pfam" id="PF20033">
    <property type="entry name" value="DUF6438"/>
    <property type="match status" value="1"/>
</dbReference>
<dbReference type="RefSeq" id="WP_189484285.1">
    <property type="nucleotide sequence ID" value="NZ_BMYR01000039.1"/>
</dbReference>
<feature type="domain" description="DUF6438" evidence="1">
    <location>
        <begin position="31"/>
        <end position="152"/>
    </location>
</feature>
<gene>
    <name evidence="2" type="ORF">GCM10008111_32340</name>
</gene>
<keyword evidence="3" id="KW-1185">Reference proteome</keyword>
<evidence type="ECO:0000259" key="1">
    <source>
        <dbReference type="Pfam" id="PF20033"/>
    </source>
</evidence>
<comment type="caution">
    <text evidence="2">The sequence shown here is derived from an EMBL/GenBank/DDBJ whole genome shotgun (WGS) entry which is preliminary data.</text>
</comment>
<dbReference type="Proteomes" id="UP000634667">
    <property type="component" value="Unassembled WGS sequence"/>
</dbReference>
<dbReference type="PROSITE" id="PS51257">
    <property type="entry name" value="PROKAR_LIPOPROTEIN"/>
    <property type="match status" value="1"/>
</dbReference>
<evidence type="ECO:0000313" key="2">
    <source>
        <dbReference type="EMBL" id="GGW74272.1"/>
    </source>
</evidence>
<organism evidence="2 3">
    <name type="scientific">Alishewanella tabrizica</name>
    <dbReference type="NCBI Taxonomy" id="671278"/>
    <lineage>
        <taxon>Bacteria</taxon>
        <taxon>Pseudomonadati</taxon>
        <taxon>Pseudomonadota</taxon>
        <taxon>Gammaproteobacteria</taxon>
        <taxon>Alteromonadales</taxon>
        <taxon>Alteromonadaceae</taxon>
        <taxon>Alishewanella</taxon>
    </lineage>
</organism>
<accession>A0ABQ2WXA0</accession>